<proteinExistence type="predicted"/>
<accession>A0ABU0W6T6</accession>
<evidence type="ECO:0000313" key="1">
    <source>
        <dbReference type="EMBL" id="MDQ2069744.1"/>
    </source>
</evidence>
<evidence type="ECO:0000313" key="2">
    <source>
        <dbReference type="Proteomes" id="UP001239019"/>
    </source>
</evidence>
<dbReference type="Proteomes" id="UP001239019">
    <property type="component" value="Unassembled WGS sequence"/>
</dbReference>
<protein>
    <submittedName>
        <fullName evidence="1">DUF945 family protein</fullName>
    </submittedName>
</protein>
<dbReference type="EMBL" id="JAVDDT010000004">
    <property type="protein sequence ID" value="MDQ2069744.1"/>
    <property type="molecule type" value="Genomic_DNA"/>
</dbReference>
<dbReference type="RefSeq" id="WP_306728243.1">
    <property type="nucleotide sequence ID" value="NZ_JAVDDT010000004.1"/>
</dbReference>
<gene>
    <name evidence="1" type="ORF">RBH19_07655</name>
</gene>
<dbReference type="InterPro" id="IPR010352">
    <property type="entry name" value="DUF945"/>
</dbReference>
<name>A0ABU0W6T6_9GAMM</name>
<sequence length="470" mass="52069">MKKKLIKWLGGLVVVILLLVLVAPAGVGMLAEGRYKQLWGDMLASEPGMQAEVTGFERGWYQSRAEVTLTISDATLAPMLLELGWGEADGDNALIRLREGVHHGPVPFTAPAPFWQRWRPGFAIVDSRLDENIPIIAEHGLDVVSTVHMGLTGRLNGFFEIAPFDVRNEEEQLRISTREPISAEWGSDRRFNRLDLRARVGELRIQGEPGVGIVLENPWLTINQRRGPSDIWLGGSELRLAAVETRLPGEGRTRLENLVWATSAGERNGLVDQEHEIRVEALRMDDFVAGPAALDVDLFNLHAESLSRLQEALSDWSAPDAEAMLDGEDVFAPLRGPILDLAMHQPGVRIKRLDIQLPGGAITGEGRVQLIELDARSLEEHLEAGQYLQLLDGEARIGAARDLARRALAMSLLGRLPEGELEDDLAELMDMQLAAAVAEGMLSETEDGYEIRLELRDGVLRINEREILRF</sequence>
<keyword evidence="2" id="KW-1185">Reference proteome</keyword>
<reference evidence="1 2" key="1">
    <citation type="submission" date="2023-08" db="EMBL/GenBank/DDBJ databases">
        <title>Whole-genome sequencing of halo(alkali)philic microorganisms from hypersaline lakes.</title>
        <authorList>
            <person name="Sorokin D.Y."/>
            <person name="Abbas B."/>
            <person name="Merkel A.Y."/>
        </authorList>
    </citation>
    <scope>NUCLEOTIDE SEQUENCE [LARGE SCALE GENOMIC DNA]</scope>
    <source>
        <strain evidence="1 2">AB-CW4</strain>
    </source>
</reference>
<organism evidence="1 2">
    <name type="scientific">Natronospira bacteriovora</name>
    <dbReference type="NCBI Taxonomy" id="3069753"/>
    <lineage>
        <taxon>Bacteria</taxon>
        <taxon>Pseudomonadati</taxon>
        <taxon>Pseudomonadota</taxon>
        <taxon>Gammaproteobacteria</taxon>
        <taxon>Natronospirales</taxon>
        <taxon>Natronospiraceae</taxon>
        <taxon>Natronospira</taxon>
    </lineage>
</organism>
<dbReference type="Pfam" id="PF06097">
    <property type="entry name" value="DUF945"/>
    <property type="match status" value="1"/>
</dbReference>
<comment type="caution">
    <text evidence="1">The sequence shown here is derived from an EMBL/GenBank/DDBJ whole genome shotgun (WGS) entry which is preliminary data.</text>
</comment>